<comment type="caution">
    <text evidence="1">The sequence shown here is derived from an EMBL/GenBank/DDBJ whole genome shotgun (WGS) entry which is preliminary data.</text>
</comment>
<dbReference type="Proteomes" id="UP001285244">
    <property type="component" value="Unassembled WGS sequence"/>
</dbReference>
<organism evidence="1 2">
    <name type="scientific">Absicoccus intestinalis</name>
    <dbReference type="NCBI Taxonomy" id="2926319"/>
    <lineage>
        <taxon>Bacteria</taxon>
        <taxon>Bacillati</taxon>
        <taxon>Bacillota</taxon>
        <taxon>Erysipelotrichia</taxon>
        <taxon>Erysipelotrichales</taxon>
        <taxon>Erysipelotrichaceae</taxon>
        <taxon>Absicoccus</taxon>
    </lineage>
</organism>
<evidence type="ECO:0000313" key="2">
    <source>
        <dbReference type="Proteomes" id="UP001285244"/>
    </source>
</evidence>
<reference evidence="1 2" key="1">
    <citation type="submission" date="2022-03" db="EMBL/GenBank/DDBJ databases">
        <title>Novel taxa within the pig intestine.</title>
        <authorList>
            <person name="Wylensek D."/>
            <person name="Bishof K."/>
            <person name="Afrizal A."/>
            <person name="Clavel T."/>
        </authorList>
    </citation>
    <scope>NUCLEOTIDE SEQUENCE [LARGE SCALE GENOMIC DNA]</scope>
    <source>
        <strain evidence="1 2">Cla-KB-P134</strain>
    </source>
</reference>
<dbReference type="EMBL" id="JALBUS010000002">
    <property type="protein sequence ID" value="MDX8416568.1"/>
    <property type="molecule type" value="Genomic_DNA"/>
</dbReference>
<evidence type="ECO:0000313" key="1">
    <source>
        <dbReference type="EMBL" id="MDX8416568.1"/>
    </source>
</evidence>
<dbReference type="RefSeq" id="WP_320324904.1">
    <property type="nucleotide sequence ID" value="NZ_JALBUS010000002.1"/>
</dbReference>
<keyword evidence="2" id="KW-1185">Reference proteome</keyword>
<gene>
    <name evidence="1" type="ORF">MOZ64_01755</name>
</gene>
<dbReference type="Pfam" id="PF06152">
    <property type="entry name" value="Phage_min_cap2"/>
    <property type="match status" value="1"/>
</dbReference>
<accession>A0ABU4WJ47</accession>
<protein>
    <submittedName>
        <fullName evidence="1">Phage minor capsid protein</fullName>
    </submittedName>
</protein>
<sequence>MIDPSTLESYGYGAEKIFANLEIRIMLDVARRIHDAGVITRSADWQLYQLKLMGYSNADIRKLVESALGDSEAYVNGLYEEAIKTDYIRYKPMYEYLNKDFVPWIANTQLRNIVDQKRRNTINDYTNMTRSLGFVVKEDTGLKAVRLTDYVNDKLNQCYVDIASGAFDYNTTLRKAVIEMTNSGVRWINYDTGWHNRITVAARRAVMSSLSDINSSISDQVAKDLNTDMFEVTAHANARPTHAVWQGGWYTKRELEEVCGLGDVTGLLGANCYHNYYPVIPGLSKHTYTKKELEEWKNDTPKEYEGKDYTGYEATQRMRKMETNMRAYREHIKILKESGGSEVDILATQARYRAQMNEYARFSDAMGLKQQKERIYADGLGKVGTGIPSRGDKRTNNVSLNKYSMLLKGREKAIQNHDISALIDEETYINVAKEVDKKLVGLKTSDDIMITGYKTHFIDRVIGEYQSSNETINKNSFAVKAEIMSEKPRQGVPIEYIKDCLQNSDKATIKPHKSGKRSKTYILKGKCAVTINPDSGDLIQTNRL</sequence>
<dbReference type="InterPro" id="IPR009319">
    <property type="entry name" value="Phage_A118_VSP1"/>
</dbReference>
<name>A0ABU4WJ47_9FIRM</name>
<proteinExistence type="predicted"/>